<reference evidence="1 2" key="1">
    <citation type="submission" date="2019-03" db="EMBL/GenBank/DDBJ databases">
        <title>Draft genome sequences of novel Actinobacteria.</title>
        <authorList>
            <person name="Sahin N."/>
            <person name="Ay H."/>
            <person name="Saygin H."/>
        </authorList>
    </citation>
    <scope>NUCLEOTIDE SEQUENCE [LARGE SCALE GENOMIC DNA]</scope>
    <source>
        <strain evidence="1 2">16K404</strain>
    </source>
</reference>
<protein>
    <submittedName>
        <fullName evidence="1">Uncharacterized protein</fullName>
    </submittedName>
</protein>
<organism evidence="1 2">
    <name type="scientific">Saccharopolyspora aridisoli</name>
    <dbReference type="NCBI Taxonomy" id="2530385"/>
    <lineage>
        <taxon>Bacteria</taxon>
        <taxon>Bacillati</taxon>
        <taxon>Actinomycetota</taxon>
        <taxon>Actinomycetes</taxon>
        <taxon>Pseudonocardiales</taxon>
        <taxon>Pseudonocardiaceae</taxon>
        <taxon>Saccharopolyspora</taxon>
    </lineage>
</organism>
<name>A0A4R4UIM3_9PSEU</name>
<comment type="caution">
    <text evidence="1">The sequence shown here is derived from an EMBL/GenBank/DDBJ whole genome shotgun (WGS) entry which is preliminary data.</text>
</comment>
<sequence>MSKLGSLWKGVVRTWDVCREAEERRQLMCRPWEETILHWSRQEDGWALHGEYLPPDTRRRYGSTKWGWCPRADG</sequence>
<evidence type="ECO:0000313" key="1">
    <source>
        <dbReference type="EMBL" id="TDC88592.1"/>
    </source>
</evidence>
<dbReference type="EMBL" id="SMKV01000041">
    <property type="protein sequence ID" value="TDC88592.1"/>
    <property type="molecule type" value="Genomic_DNA"/>
</dbReference>
<gene>
    <name evidence="1" type="ORF">E1161_23450</name>
</gene>
<dbReference type="OrthoDB" id="4773961at2"/>
<dbReference type="AlphaFoldDB" id="A0A4R4UIM3"/>
<proteinExistence type="predicted"/>
<accession>A0A4R4UIM3</accession>
<evidence type="ECO:0000313" key="2">
    <source>
        <dbReference type="Proteomes" id="UP000294744"/>
    </source>
</evidence>
<dbReference type="RefSeq" id="WP_132626836.1">
    <property type="nucleotide sequence ID" value="NZ_SMKV01000041.1"/>
</dbReference>
<keyword evidence="2" id="KW-1185">Reference proteome</keyword>
<dbReference type="Proteomes" id="UP000294744">
    <property type="component" value="Unassembled WGS sequence"/>
</dbReference>